<organism evidence="2 3">
    <name type="scientific">Oryctolagus cuniculus</name>
    <name type="common">Rabbit</name>
    <dbReference type="NCBI Taxonomy" id="9986"/>
    <lineage>
        <taxon>Eukaryota</taxon>
        <taxon>Metazoa</taxon>
        <taxon>Chordata</taxon>
        <taxon>Craniata</taxon>
        <taxon>Vertebrata</taxon>
        <taxon>Euteleostomi</taxon>
        <taxon>Mammalia</taxon>
        <taxon>Eutheria</taxon>
        <taxon>Euarchontoglires</taxon>
        <taxon>Glires</taxon>
        <taxon>Lagomorpha</taxon>
        <taxon>Leporidae</taxon>
        <taxon>Oryctolagus</taxon>
    </lineage>
</organism>
<dbReference type="Ensembl" id="ENSOCUT00000036029.1">
    <property type="protein sequence ID" value="ENSOCUP00000043595.1"/>
    <property type="gene ID" value="ENSOCUG00000039262.1"/>
</dbReference>
<proteinExistence type="predicted"/>
<evidence type="ECO:0000313" key="3">
    <source>
        <dbReference type="Proteomes" id="UP000001811"/>
    </source>
</evidence>
<feature type="compositionally biased region" description="Basic residues" evidence="1">
    <location>
        <begin position="182"/>
        <end position="191"/>
    </location>
</feature>
<reference evidence="2" key="3">
    <citation type="submission" date="2025-09" db="UniProtKB">
        <authorList>
            <consortium name="Ensembl"/>
        </authorList>
    </citation>
    <scope>IDENTIFICATION</scope>
    <source>
        <strain evidence="2">Thorbecke</strain>
    </source>
</reference>
<dbReference type="GeneTree" id="ENSGT01090000261752"/>
<dbReference type="Bgee" id="ENSOCUG00000039262">
    <property type="expression patterns" value="Expressed in testis and 18 other cell types or tissues"/>
</dbReference>
<feature type="region of interest" description="Disordered" evidence="1">
    <location>
        <begin position="157"/>
        <end position="225"/>
    </location>
</feature>
<feature type="region of interest" description="Disordered" evidence="1">
    <location>
        <begin position="1"/>
        <end position="121"/>
    </location>
</feature>
<reference evidence="2" key="2">
    <citation type="submission" date="2025-08" db="UniProtKB">
        <authorList>
            <consortium name="Ensembl"/>
        </authorList>
    </citation>
    <scope>IDENTIFICATION</scope>
    <source>
        <strain evidence="2">Thorbecke</strain>
    </source>
</reference>
<evidence type="ECO:0000256" key="1">
    <source>
        <dbReference type="SAM" id="MobiDB-lite"/>
    </source>
</evidence>
<accession>A0A5F9DDB3</accession>
<protein>
    <submittedName>
        <fullName evidence="2">Uncharacterized protein</fullName>
    </submittedName>
</protein>
<feature type="compositionally biased region" description="Low complexity" evidence="1">
    <location>
        <begin position="111"/>
        <end position="121"/>
    </location>
</feature>
<feature type="region of interest" description="Disordered" evidence="1">
    <location>
        <begin position="496"/>
        <end position="542"/>
    </location>
</feature>
<feature type="compositionally biased region" description="Gly residues" evidence="1">
    <location>
        <begin position="496"/>
        <end position="507"/>
    </location>
</feature>
<name>A0A5F9DDB3_RABIT</name>
<evidence type="ECO:0000313" key="2">
    <source>
        <dbReference type="Ensembl" id="ENSOCUP00000043595.1"/>
    </source>
</evidence>
<sequence length="542" mass="56373">PSTGLADKGRVQAWSHSRCSRSRPLTPPGGPRGQGALAEQGLLAPGPRPGAGHAFLSKRGQPPLSPLRSVKQVRGRAKFIAGLDGKPGIRGRLGSDAVGARQPPQQLLPDAAGRGAVARSAQAQAQAVHLVLAPPLLGPGGGESKARVRSPALGVVEEGEELASEAGQLRPPPWEGGTGAGRVRRGARRHGRNPEARRRPLRVRRAGRDPGGGQGGPPALAGVPRPQPAVARHLAGRGPGRGAELQQLGDEGLAALGQLEPVGVQHAALLAPGQAGDVRVVEGHAARDHDVEHHAQAPHVVLLGVVGDAQQHLGGRVGGRAAVGGAEVRVAVRLAAEAEVRELDPALVRAQQHVLALEVAVHQVVVVQVAHGARDLREEVARLRAGDAPVALHGLQQVGGGRLHHDVQLPVAHLDELEDVHDVRVPHAPQDGQLARQELVDEVRRRSPAVHHLDGHRALVLLGRGHLHLGVAALSYGAAQLIAEFAQEFVARHGGARGARGAAGGGRTPISGLTHGAWHPHPRTPMCPLPRPRRRGGLTSPR</sequence>
<dbReference type="AntiFam" id="ANF00226">
    <property type="entry name" value="Shadow ORF (opposite pknB)"/>
</dbReference>
<dbReference type="AlphaFoldDB" id="A0A5F9DDB3"/>
<reference evidence="2 3" key="1">
    <citation type="journal article" date="2011" name="Nature">
        <title>A high-resolution map of human evolutionary constraint using 29 mammals.</title>
        <authorList>
            <person name="Lindblad-Toh K."/>
            <person name="Garber M."/>
            <person name="Zuk O."/>
            <person name="Lin M.F."/>
            <person name="Parker B.J."/>
            <person name="Washietl S."/>
            <person name="Kheradpour P."/>
            <person name="Ernst J."/>
            <person name="Jordan G."/>
            <person name="Mauceli E."/>
            <person name="Ward L.D."/>
            <person name="Lowe C.B."/>
            <person name="Holloway A.K."/>
            <person name="Clamp M."/>
            <person name="Gnerre S."/>
            <person name="Alfoldi J."/>
            <person name="Beal K."/>
            <person name="Chang J."/>
            <person name="Clawson H."/>
            <person name="Cuff J."/>
            <person name="Di Palma F."/>
            <person name="Fitzgerald S."/>
            <person name="Flicek P."/>
            <person name="Guttman M."/>
            <person name="Hubisz M.J."/>
            <person name="Jaffe D.B."/>
            <person name="Jungreis I."/>
            <person name="Kent W.J."/>
            <person name="Kostka D."/>
            <person name="Lara M."/>
            <person name="Martins A.L."/>
            <person name="Massingham T."/>
            <person name="Moltke I."/>
            <person name="Raney B.J."/>
            <person name="Rasmussen M.D."/>
            <person name="Robinson J."/>
            <person name="Stark A."/>
            <person name="Vilella A.J."/>
            <person name="Wen J."/>
            <person name="Xie X."/>
            <person name="Zody M.C."/>
            <person name="Baldwin J."/>
            <person name="Bloom T."/>
            <person name="Chin C.W."/>
            <person name="Heiman D."/>
            <person name="Nicol R."/>
            <person name="Nusbaum C."/>
            <person name="Young S."/>
            <person name="Wilkinson J."/>
            <person name="Worley K.C."/>
            <person name="Kovar C.L."/>
            <person name="Muzny D.M."/>
            <person name="Gibbs R.A."/>
            <person name="Cree A."/>
            <person name="Dihn H.H."/>
            <person name="Fowler G."/>
            <person name="Jhangiani S."/>
            <person name="Joshi V."/>
            <person name="Lee S."/>
            <person name="Lewis L.R."/>
            <person name="Nazareth L.V."/>
            <person name="Okwuonu G."/>
            <person name="Santibanez J."/>
            <person name="Warren W.C."/>
            <person name="Mardis E.R."/>
            <person name="Weinstock G.M."/>
            <person name="Wilson R.K."/>
            <person name="Delehaunty K."/>
            <person name="Dooling D."/>
            <person name="Fronik C."/>
            <person name="Fulton L."/>
            <person name="Fulton B."/>
            <person name="Graves T."/>
            <person name="Minx P."/>
            <person name="Sodergren E."/>
            <person name="Birney E."/>
            <person name="Margulies E.H."/>
            <person name="Herrero J."/>
            <person name="Green E.D."/>
            <person name="Haussler D."/>
            <person name="Siepel A."/>
            <person name="Goldman N."/>
            <person name="Pollard K.S."/>
            <person name="Pedersen J.S."/>
            <person name="Lander E.S."/>
            <person name="Kellis M."/>
        </authorList>
    </citation>
    <scope>NUCLEOTIDE SEQUENCE [LARGE SCALE GENOMIC DNA]</scope>
    <source>
        <strain evidence="3">Thorbecke</strain>
    </source>
</reference>
<dbReference type="Proteomes" id="UP000001811">
    <property type="component" value="Unplaced"/>
</dbReference>
<keyword evidence="3" id="KW-1185">Reference proteome</keyword>
<dbReference type="InParanoid" id="A0A5F9DDB3"/>